<dbReference type="AlphaFoldDB" id="A0A3N2DG66"/>
<dbReference type="Pfam" id="PF08850">
    <property type="entry name" value="DUF1820"/>
    <property type="match status" value="1"/>
</dbReference>
<dbReference type="Proteomes" id="UP000275394">
    <property type="component" value="Unassembled WGS sequence"/>
</dbReference>
<sequence>MVAPMASSPVYKVVFLNHEQIIELYARAIFQSDLYGFVEVEEFIFEPGGDQEGDKLRDDFAGVKRSYLPMHNIIRIDEVEKEGVSKVSDATAQHSKVMPFPVRSALKVPDAPEPTE</sequence>
<accession>A0A3N2DG66</accession>
<evidence type="ECO:0000313" key="2">
    <source>
        <dbReference type="Proteomes" id="UP000275394"/>
    </source>
</evidence>
<reference evidence="1 2" key="1">
    <citation type="submission" date="2018-11" db="EMBL/GenBank/DDBJ databases">
        <title>Genomic Encyclopedia of Type Strains, Phase IV (KMG-IV): sequencing the most valuable type-strain genomes for metagenomic binning, comparative biology and taxonomic classification.</title>
        <authorList>
            <person name="Goeker M."/>
        </authorList>
    </citation>
    <scope>NUCLEOTIDE SEQUENCE [LARGE SCALE GENOMIC DNA]</scope>
    <source>
        <strain evidence="1 2">DSM 100316</strain>
    </source>
</reference>
<evidence type="ECO:0000313" key="1">
    <source>
        <dbReference type="EMBL" id="ROR98729.1"/>
    </source>
</evidence>
<organism evidence="1 2">
    <name type="scientific">Sinobacterium caligoides</name>
    <dbReference type="NCBI Taxonomy" id="933926"/>
    <lineage>
        <taxon>Bacteria</taxon>
        <taxon>Pseudomonadati</taxon>
        <taxon>Pseudomonadota</taxon>
        <taxon>Gammaproteobacteria</taxon>
        <taxon>Cellvibrionales</taxon>
        <taxon>Spongiibacteraceae</taxon>
        <taxon>Sinobacterium</taxon>
    </lineage>
</organism>
<name>A0A3N2DG66_9GAMM</name>
<proteinExistence type="predicted"/>
<keyword evidence="2" id="KW-1185">Reference proteome</keyword>
<dbReference type="InterPro" id="IPR014949">
    <property type="entry name" value="DUF1820"/>
</dbReference>
<evidence type="ECO:0008006" key="3">
    <source>
        <dbReference type="Google" id="ProtNLM"/>
    </source>
</evidence>
<protein>
    <recommendedName>
        <fullName evidence="3">DUF1820 family protein</fullName>
    </recommendedName>
</protein>
<dbReference type="EMBL" id="RKHR01000007">
    <property type="protein sequence ID" value="ROR98729.1"/>
    <property type="molecule type" value="Genomic_DNA"/>
</dbReference>
<comment type="caution">
    <text evidence="1">The sequence shown here is derived from an EMBL/GenBank/DDBJ whole genome shotgun (WGS) entry which is preliminary data.</text>
</comment>
<gene>
    <name evidence="1" type="ORF">EDC56_3465</name>
</gene>